<dbReference type="AlphaFoldDB" id="A0ABC9SRI0"/>
<accession>A0ABC9SRI0</accession>
<dbReference type="Proteomes" id="UP000014060">
    <property type="component" value="Unassembled WGS sequence"/>
</dbReference>
<name>A0ABC9SRI0_BACCE</name>
<evidence type="ECO:0000256" key="1">
    <source>
        <dbReference type="SAM" id="Phobius"/>
    </source>
</evidence>
<keyword evidence="1" id="KW-0812">Transmembrane</keyword>
<evidence type="ECO:0000313" key="3">
    <source>
        <dbReference type="Proteomes" id="UP000014060"/>
    </source>
</evidence>
<organism evidence="2 3">
    <name type="scientific">Bacillus cereus TIAC219</name>
    <dbReference type="NCBI Taxonomy" id="718222"/>
    <lineage>
        <taxon>Bacteria</taxon>
        <taxon>Bacillati</taxon>
        <taxon>Bacillota</taxon>
        <taxon>Bacilli</taxon>
        <taxon>Bacillales</taxon>
        <taxon>Bacillaceae</taxon>
        <taxon>Bacillus</taxon>
        <taxon>Bacillus cereus group</taxon>
    </lineage>
</organism>
<keyword evidence="1" id="KW-1133">Transmembrane helix</keyword>
<dbReference type="EMBL" id="AHCJ01000075">
    <property type="protein sequence ID" value="EOQ58488.1"/>
    <property type="molecule type" value="Genomic_DNA"/>
</dbReference>
<reference evidence="2 3" key="1">
    <citation type="submission" date="2013-01" db="EMBL/GenBank/DDBJ databases">
        <title>The Genome Sequence of Bacillus cereus TIAC219.</title>
        <authorList>
            <consortium name="The Broad Institute Genome Sequencing Platform"/>
            <consortium name="The Broad Institute Genome Sequencing Center for Infectious Disease"/>
            <person name="Feldgarden M."/>
            <person name="Van der Auwera G.A."/>
            <person name="Mahillon J."/>
            <person name="Duprez V."/>
            <person name="Timmery S."/>
            <person name="Mattelet C."/>
            <person name="Dierick K."/>
            <person name="Sun M."/>
            <person name="Yu Z."/>
            <person name="Zhu L."/>
            <person name="Hu X."/>
            <person name="Shank E.B."/>
            <person name="Swiecicka I."/>
            <person name="Hansen B.M."/>
            <person name="Andrup L."/>
            <person name="Walker B."/>
            <person name="Young S.K."/>
            <person name="Zeng Q."/>
            <person name="Gargeya S."/>
            <person name="Fitzgerald M."/>
            <person name="Haas B."/>
            <person name="Abouelleil A."/>
            <person name="Alvarado L."/>
            <person name="Arachchi H.M."/>
            <person name="Berlin A.M."/>
            <person name="Chapman S.B."/>
            <person name="Dewar J."/>
            <person name="Goldberg J."/>
            <person name="Griggs A."/>
            <person name="Gujja S."/>
            <person name="Hansen M."/>
            <person name="Howarth C."/>
            <person name="Imamovic A."/>
            <person name="Larimer J."/>
            <person name="McCowan C."/>
            <person name="Murphy C."/>
            <person name="Neiman D."/>
            <person name="Pearson M."/>
            <person name="Priest M."/>
            <person name="Roberts A."/>
            <person name="Saif S."/>
            <person name="Shea T."/>
            <person name="Sisk P."/>
            <person name="Sykes S."/>
            <person name="Wortman J."/>
            <person name="Nusbaum C."/>
            <person name="Birren B."/>
        </authorList>
    </citation>
    <scope>NUCLEOTIDE SEQUENCE [LARGE SCALE GENOMIC DNA]</scope>
    <source>
        <strain evidence="2 3">TIAC219</strain>
    </source>
</reference>
<protein>
    <submittedName>
        <fullName evidence="2">Uncharacterized protein</fullName>
    </submittedName>
</protein>
<keyword evidence="1" id="KW-0472">Membrane</keyword>
<sequence length="54" mass="6135">MTITVLIIIYSLLALLMDSLNGINKNLKFNRLINIVQFILLVIGSIFLIIVIYV</sequence>
<evidence type="ECO:0000313" key="2">
    <source>
        <dbReference type="EMBL" id="EOQ58488.1"/>
    </source>
</evidence>
<feature type="transmembrane region" description="Helical" evidence="1">
    <location>
        <begin position="32"/>
        <end position="53"/>
    </location>
</feature>
<proteinExistence type="predicted"/>
<gene>
    <name evidence="2" type="ORF">IAY_06089</name>
</gene>
<comment type="caution">
    <text evidence="2">The sequence shown here is derived from an EMBL/GenBank/DDBJ whole genome shotgun (WGS) entry which is preliminary data.</text>
</comment>